<evidence type="ECO:0000256" key="1">
    <source>
        <dbReference type="ARBA" id="ARBA00022490"/>
    </source>
</evidence>
<dbReference type="CDD" id="cd01734">
    <property type="entry name" value="YlxS_C"/>
    <property type="match status" value="1"/>
</dbReference>
<protein>
    <recommendedName>
        <fullName evidence="3">Ribosome maturation factor RimP</fullName>
    </recommendedName>
</protein>
<evidence type="ECO:0000313" key="7">
    <source>
        <dbReference type="Proteomes" id="UP000198251"/>
    </source>
</evidence>
<evidence type="ECO:0000259" key="5">
    <source>
        <dbReference type="Pfam" id="PF02576"/>
    </source>
</evidence>
<name>A0A1C5GE18_MICEH</name>
<gene>
    <name evidence="3" type="primary">rimP</name>
    <name evidence="6" type="ORF">GA0070610_4124</name>
</gene>
<comment type="function">
    <text evidence="3">Required for maturation of 30S ribosomal subunits.</text>
</comment>
<reference evidence="6 7" key="1">
    <citation type="submission" date="2016-06" db="EMBL/GenBank/DDBJ databases">
        <authorList>
            <person name="Kjaerup R.B."/>
            <person name="Dalgaard T.S."/>
            <person name="Juul-Madsen H.R."/>
        </authorList>
    </citation>
    <scope>NUCLEOTIDE SEQUENCE [LARGE SCALE GENOMIC DNA]</scope>
    <source>
        <strain evidence="6 7">DSM 43913</strain>
    </source>
</reference>
<feature type="region of interest" description="Disordered" evidence="4">
    <location>
        <begin position="198"/>
        <end position="230"/>
    </location>
</feature>
<dbReference type="GO" id="GO:0006412">
    <property type="term" value="P:translation"/>
    <property type="evidence" value="ECO:0007669"/>
    <property type="project" value="TreeGrafter"/>
</dbReference>
<dbReference type="PANTHER" id="PTHR33867">
    <property type="entry name" value="RIBOSOME MATURATION FACTOR RIMP"/>
    <property type="match status" value="1"/>
</dbReference>
<dbReference type="NCBIfam" id="NF000930">
    <property type="entry name" value="PRK00092.2-2"/>
    <property type="match status" value="1"/>
</dbReference>
<dbReference type="SUPFAM" id="SSF74942">
    <property type="entry name" value="YhbC-like, C-terminal domain"/>
    <property type="match status" value="1"/>
</dbReference>
<dbReference type="HAMAP" id="MF_01077">
    <property type="entry name" value="RimP"/>
    <property type="match status" value="1"/>
</dbReference>
<proteinExistence type="inferred from homology"/>
<dbReference type="AlphaFoldDB" id="A0A1C5GE18"/>
<dbReference type="EMBL" id="LT607733">
    <property type="protein sequence ID" value="SCG17802.1"/>
    <property type="molecule type" value="Genomic_DNA"/>
</dbReference>
<dbReference type="PANTHER" id="PTHR33867:SF1">
    <property type="entry name" value="RIBOSOME MATURATION FACTOR RIMP"/>
    <property type="match status" value="1"/>
</dbReference>
<dbReference type="RefSeq" id="WP_089001493.1">
    <property type="nucleotide sequence ID" value="NZ_JBFAAC010000013.1"/>
</dbReference>
<keyword evidence="7" id="KW-1185">Reference proteome</keyword>
<feature type="compositionally biased region" description="Basic and acidic residues" evidence="4">
    <location>
        <begin position="18"/>
        <end position="27"/>
    </location>
</feature>
<evidence type="ECO:0000313" key="6">
    <source>
        <dbReference type="EMBL" id="SCG17802.1"/>
    </source>
</evidence>
<dbReference type="GO" id="GO:0005829">
    <property type="term" value="C:cytosol"/>
    <property type="evidence" value="ECO:0007669"/>
    <property type="project" value="TreeGrafter"/>
</dbReference>
<feature type="compositionally biased region" description="Polar residues" evidence="4">
    <location>
        <begin position="1"/>
        <end position="11"/>
    </location>
</feature>
<keyword evidence="1 3" id="KW-0963">Cytoplasm</keyword>
<dbReference type="InterPro" id="IPR003728">
    <property type="entry name" value="Ribosome_maturation_RimP"/>
</dbReference>
<feature type="compositionally biased region" description="Acidic residues" evidence="4">
    <location>
        <begin position="202"/>
        <end position="230"/>
    </location>
</feature>
<evidence type="ECO:0000256" key="4">
    <source>
        <dbReference type="SAM" id="MobiDB-lite"/>
    </source>
</evidence>
<feature type="domain" description="Ribosome maturation factor RimP N-terminal" evidence="5">
    <location>
        <begin position="47"/>
        <end position="123"/>
    </location>
</feature>
<dbReference type="Proteomes" id="UP000198251">
    <property type="component" value="Chromosome I"/>
</dbReference>
<evidence type="ECO:0000256" key="3">
    <source>
        <dbReference type="HAMAP-Rule" id="MF_01077"/>
    </source>
</evidence>
<comment type="similarity">
    <text evidence="3">Belongs to the RimP family.</text>
</comment>
<dbReference type="InterPro" id="IPR028989">
    <property type="entry name" value="RimP_N"/>
</dbReference>
<dbReference type="InterPro" id="IPR036847">
    <property type="entry name" value="RimP_C_sf"/>
</dbReference>
<accession>A0A1C5GE18</accession>
<dbReference type="GO" id="GO:0000028">
    <property type="term" value="P:ribosomal small subunit assembly"/>
    <property type="evidence" value="ECO:0007669"/>
    <property type="project" value="TreeGrafter"/>
</dbReference>
<dbReference type="InterPro" id="IPR035956">
    <property type="entry name" value="RimP_N_sf"/>
</dbReference>
<comment type="subcellular location">
    <subcellularLocation>
        <location evidence="3">Cytoplasm</location>
    </subcellularLocation>
</comment>
<dbReference type="Gene3D" id="3.30.300.70">
    <property type="entry name" value="RimP-like superfamily, N-terminal"/>
    <property type="match status" value="1"/>
</dbReference>
<dbReference type="SUPFAM" id="SSF75420">
    <property type="entry name" value="YhbC-like, N-terminal domain"/>
    <property type="match status" value="1"/>
</dbReference>
<sequence>MTQRGRATRSTGPAGRPRRADAPRGGERAGGPRGDLAARRARLRDVIEPVVTAAGYDLEELSVSRAGRRHVVRVIVDADGGIRLDAVAEVSRAVSAALDAAEEAGGDIVAGEYQLEVSSPGVDRPLTLPRHWRRNVGRLVKVTARGAGAQAEQATGDRQVTGRVVEADDERVVLETDAGRATWTYAELGPGRVQVEFHRLDEIEETDEPDDMDDTDDFDDEDDDVEDEER</sequence>
<feature type="region of interest" description="Disordered" evidence="4">
    <location>
        <begin position="1"/>
        <end position="37"/>
    </location>
</feature>
<dbReference type="GeneID" id="95803838"/>
<keyword evidence="2 3" id="KW-0690">Ribosome biogenesis</keyword>
<dbReference type="Pfam" id="PF02576">
    <property type="entry name" value="RimP_N"/>
    <property type="match status" value="1"/>
</dbReference>
<evidence type="ECO:0000256" key="2">
    <source>
        <dbReference type="ARBA" id="ARBA00022517"/>
    </source>
</evidence>
<dbReference type="InterPro" id="IPR028998">
    <property type="entry name" value="RimP_C"/>
</dbReference>
<organism evidence="6 7">
    <name type="scientific">Micromonospora echinofusca</name>
    <dbReference type="NCBI Taxonomy" id="47858"/>
    <lineage>
        <taxon>Bacteria</taxon>
        <taxon>Bacillati</taxon>
        <taxon>Actinomycetota</taxon>
        <taxon>Actinomycetes</taxon>
        <taxon>Micromonosporales</taxon>
        <taxon>Micromonosporaceae</taxon>
        <taxon>Micromonospora</taxon>
    </lineage>
</organism>